<reference evidence="2" key="1">
    <citation type="journal article" date="2019" name="Int. J. Syst. Evol. Microbiol.">
        <title>The Global Catalogue of Microorganisms (GCM) 10K type strain sequencing project: providing services to taxonomists for standard genome sequencing and annotation.</title>
        <authorList>
            <consortium name="The Broad Institute Genomics Platform"/>
            <consortium name="The Broad Institute Genome Sequencing Center for Infectious Disease"/>
            <person name="Wu L."/>
            <person name="Ma J."/>
        </authorList>
    </citation>
    <scope>NUCLEOTIDE SEQUENCE [LARGE SCALE GENOMIC DNA]</scope>
    <source>
        <strain evidence="2">JCM 4594</strain>
    </source>
</reference>
<sequence length="660" mass="70903">MDSTAHMVLPTIPERAPTDATEHLQKTIRGCPAVSQADWTPDNDGRAIFARACVEPGAVRPLFPVDFAGTGEELGFLNGGVLAGVRHVLAPSTRLYTLDLLLVSNIRDLEQSDYSGAEEILGARPFPAATAPDKTAVLELLASGPQALDWTAARQRWALEQVRLSMSGRSIATVTTEGQRRPADVALARVVDSSGKILARGLLVIDGHGRVAAKLDALCRFCQETGLPYDVLAFTTLPAQEQILILDHLGAAVRAARAALNETDTASGTVDFTVRHKGRDREVSIPARLALEAVNSWTTTASVVVAGYREQERADFSASITRRYESIHNDATSLPGGTGAARLAEQAVDQLADAGVLDAVPGYGRTIARYLKLPSGRPAGLELEYLALLAVWAFSRRTAAAQRVYEALGLNGGVGSPQVHNRGEVVAHLVRRCLPRAKAEYHAAAAQSLLVGSNSLPTEPLQRSFHEVIDDITGNPTPRLRSAALAEARVRTLIAATASGILQAAYGSQASTRPRGQASAFVNRMLTDGATPRAAWGRRQAEAIVATYWQFQGAVIPPQVVQDSPPPNGTRYEPVTKNGEPVPATDKWLRHAWHNRRPGKIITNDQHETNVSEQLALTDTALTAYALHLGPTGTVTQQWLDDTRNQLFDLTGAVSRLRAT</sequence>
<protein>
    <recommendedName>
        <fullName evidence="3">AIPR protein</fullName>
    </recommendedName>
</protein>
<comment type="caution">
    <text evidence="1">The sequence shown here is derived from an EMBL/GenBank/DDBJ whole genome shotgun (WGS) entry which is preliminary data.</text>
</comment>
<gene>
    <name evidence="1" type="ORF">GCM10010326_76670</name>
</gene>
<evidence type="ECO:0000313" key="2">
    <source>
        <dbReference type="Proteomes" id="UP000600946"/>
    </source>
</evidence>
<dbReference type="RefSeq" id="WP_190029581.1">
    <property type="nucleotide sequence ID" value="NZ_BMUU01000025.1"/>
</dbReference>
<evidence type="ECO:0008006" key="3">
    <source>
        <dbReference type="Google" id="ProtNLM"/>
    </source>
</evidence>
<dbReference type="Proteomes" id="UP000600946">
    <property type="component" value="Unassembled WGS sequence"/>
</dbReference>
<evidence type="ECO:0000313" key="1">
    <source>
        <dbReference type="EMBL" id="GGY71132.1"/>
    </source>
</evidence>
<keyword evidence="2" id="KW-1185">Reference proteome</keyword>
<proteinExistence type="predicted"/>
<dbReference type="GeneID" id="96295491"/>
<accession>A0ABQ3AYV3</accession>
<dbReference type="EMBL" id="BMUU01000025">
    <property type="protein sequence ID" value="GGY71132.1"/>
    <property type="molecule type" value="Genomic_DNA"/>
</dbReference>
<organism evidence="1 2">
    <name type="scientific">Streptomyces xanthochromogenes</name>
    <dbReference type="NCBI Taxonomy" id="67384"/>
    <lineage>
        <taxon>Bacteria</taxon>
        <taxon>Bacillati</taxon>
        <taxon>Actinomycetota</taxon>
        <taxon>Actinomycetes</taxon>
        <taxon>Kitasatosporales</taxon>
        <taxon>Streptomycetaceae</taxon>
        <taxon>Streptomyces</taxon>
    </lineage>
</organism>
<name>A0ABQ3AYV3_9ACTN</name>